<reference evidence="2 3" key="1">
    <citation type="submission" date="2016-10" db="EMBL/GenBank/DDBJ databases">
        <authorList>
            <person name="Varghese N."/>
            <person name="Submissions S."/>
        </authorList>
    </citation>
    <scope>NUCLEOTIDE SEQUENCE [LARGE SCALE GENOMIC DNA]</scope>
    <source>
        <strain evidence="2 3">CGMCC 1.10941</strain>
    </source>
</reference>
<name>A0ABY0QS71_9FLAO</name>
<evidence type="ECO:0000259" key="1">
    <source>
        <dbReference type="Pfam" id="PF00535"/>
    </source>
</evidence>
<dbReference type="SUPFAM" id="SSF53448">
    <property type="entry name" value="Nucleotide-diphospho-sugar transferases"/>
    <property type="match status" value="1"/>
</dbReference>
<accession>A0ABY0QS71</accession>
<evidence type="ECO:0000313" key="3">
    <source>
        <dbReference type="Proteomes" id="UP000199242"/>
    </source>
</evidence>
<dbReference type="PANTHER" id="PTHR22916:SF3">
    <property type="entry name" value="UDP-GLCNAC:BETAGAL BETA-1,3-N-ACETYLGLUCOSAMINYLTRANSFERASE-LIKE PROTEIN 1"/>
    <property type="match status" value="1"/>
</dbReference>
<dbReference type="PANTHER" id="PTHR22916">
    <property type="entry name" value="GLYCOSYLTRANSFERASE"/>
    <property type="match status" value="1"/>
</dbReference>
<keyword evidence="3" id="KW-1185">Reference proteome</keyword>
<dbReference type="InterPro" id="IPR001173">
    <property type="entry name" value="Glyco_trans_2-like"/>
</dbReference>
<comment type="caution">
    <text evidence="2">The sequence shown here is derived from an EMBL/GenBank/DDBJ whole genome shotgun (WGS) entry which is preliminary data.</text>
</comment>
<dbReference type="InterPro" id="IPR029044">
    <property type="entry name" value="Nucleotide-diphossugar_trans"/>
</dbReference>
<dbReference type="Proteomes" id="UP000199242">
    <property type="component" value="Unassembled WGS sequence"/>
</dbReference>
<dbReference type="CDD" id="cd04196">
    <property type="entry name" value="GT_2_like_d"/>
    <property type="match status" value="1"/>
</dbReference>
<dbReference type="Gene3D" id="3.90.550.10">
    <property type="entry name" value="Spore Coat Polysaccharide Biosynthesis Protein SpsA, Chain A"/>
    <property type="match status" value="1"/>
</dbReference>
<dbReference type="EMBL" id="FNHD01000005">
    <property type="protein sequence ID" value="SDL71272.1"/>
    <property type="molecule type" value="Genomic_DNA"/>
</dbReference>
<feature type="domain" description="Glycosyltransferase 2-like" evidence="1">
    <location>
        <begin position="7"/>
        <end position="174"/>
    </location>
</feature>
<gene>
    <name evidence="2" type="ORF">SAMN05216273_10531</name>
</gene>
<protein>
    <submittedName>
        <fullName evidence="2">Rhamnosyltransferase</fullName>
    </submittedName>
</protein>
<dbReference type="RefSeq" id="WP_089742719.1">
    <property type="nucleotide sequence ID" value="NZ_FNHD01000005.1"/>
</dbReference>
<sequence>MNDKIAILLSTYNGEKYLREQIQSLLEQDFKEWNLYIRDDGSTDRTVDIIEEFCKNHTNIYFISDGKNKGAAISFMYLLSIIEADYYMFCDQDDFWFKNKISTLYKKMDNNAITPELIFSDAKVTDEYLDIIDDSFWNYNKVSPNLLLEKPEYIAVYNSTPGCTMMFNRALKEHLQDYGEKVYMHDWYVMIKAARFGVLKCVRQPLMAYRQHQNNVLGARKVEWLERFAKILKIKKTIKEQIRIFQFCNKYCNINLLNFYILKFKFNILRFKK</sequence>
<organism evidence="2 3">
    <name type="scientific">Chryseobacterium taihuense</name>
    <dbReference type="NCBI Taxonomy" id="1141221"/>
    <lineage>
        <taxon>Bacteria</taxon>
        <taxon>Pseudomonadati</taxon>
        <taxon>Bacteroidota</taxon>
        <taxon>Flavobacteriia</taxon>
        <taxon>Flavobacteriales</taxon>
        <taxon>Weeksellaceae</taxon>
        <taxon>Chryseobacterium group</taxon>
        <taxon>Chryseobacterium</taxon>
    </lineage>
</organism>
<proteinExistence type="predicted"/>
<evidence type="ECO:0000313" key="2">
    <source>
        <dbReference type="EMBL" id="SDL71272.1"/>
    </source>
</evidence>
<dbReference type="Pfam" id="PF00535">
    <property type="entry name" value="Glycos_transf_2"/>
    <property type="match status" value="1"/>
</dbReference>